<evidence type="ECO:0008006" key="3">
    <source>
        <dbReference type="Google" id="ProtNLM"/>
    </source>
</evidence>
<dbReference type="EMBL" id="JAKKSL010000006">
    <property type="protein sequence ID" value="MCI2285746.1"/>
    <property type="molecule type" value="Genomic_DNA"/>
</dbReference>
<dbReference type="RefSeq" id="WP_242288631.1">
    <property type="nucleotide sequence ID" value="NZ_JAKKSL010000006.1"/>
</dbReference>
<keyword evidence="2" id="KW-1185">Reference proteome</keyword>
<accession>A0ABS9X8D4</accession>
<protein>
    <recommendedName>
        <fullName evidence="3">GHMP kinase N-terminal domain-containing protein</fullName>
    </recommendedName>
</protein>
<dbReference type="Gene3D" id="3.40.710.10">
    <property type="entry name" value="DD-peptidase/beta-lactamase superfamily"/>
    <property type="match status" value="1"/>
</dbReference>
<proteinExistence type="predicted"/>
<dbReference type="SUPFAM" id="SSF56601">
    <property type="entry name" value="beta-lactamase/transpeptidase-like"/>
    <property type="match status" value="1"/>
</dbReference>
<name>A0ABS9X8D4_9GAMM</name>
<evidence type="ECO:0000313" key="2">
    <source>
        <dbReference type="Proteomes" id="UP001139646"/>
    </source>
</evidence>
<sequence length="114" mass="12598">MIYVIVRFIGYDNNNLVTTWLGKDDNKPTGLTGSSGALVLFADFMNKVGVVNKMTNQPEAIAMTLFETATGHAVTDECDDTINYPAVSAGIVLQKGCLQDKVEERSWFERLFSE</sequence>
<evidence type="ECO:0000313" key="1">
    <source>
        <dbReference type="EMBL" id="MCI2285746.1"/>
    </source>
</evidence>
<comment type="caution">
    <text evidence="1">The sequence shown here is derived from an EMBL/GenBank/DDBJ whole genome shotgun (WGS) entry which is preliminary data.</text>
</comment>
<dbReference type="InterPro" id="IPR012338">
    <property type="entry name" value="Beta-lactam/transpept-like"/>
</dbReference>
<reference evidence="1" key="1">
    <citation type="submission" date="2022-01" db="EMBL/GenBank/DDBJ databases">
        <title>Colwellia maritima, isolated from seawater.</title>
        <authorList>
            <person name="Kristyanto S."/>
            <person name="Jung J."/>
            <person name="Jeon C.O."/>
        </authorList>
    </citation>
    <scope>NUCLEOTIDE SEQUENCE</scope>
    <source>
        <strain evidence="1">MSW7</strain>
    </source>
</reference>
<dbReference type="Proteomes" id="UP001139646">
    <property type="component" value="Unassembled WGS sequence"/>
</dbReference>
<gene>
    <name evidence="1" type="ORF">L3081_23160</name>
</gene>
<organism evidence="1 2">
    <name type="scientific">Colwellia maritima</name>
    <dbReference type="NCBI Taxonomy" id="2912588"/>
    <lineage>
        <taxon>Bacteria</taxon>
        <taxon>Pseudomonadati</taxon>
        <taxon>Pseudomonadota</taxon>
        <taxon>Gammaproteobacteria</taxon>
        <taxon>Alteromonadales</taxon>
        <taxon>Colwelliaceae</taxon>
        <taxon>Colwellia</taxon>
    </lineage>
</organism>